<dbReference type="Proteomes" id="UP000308705">
    <property type="component" value="Unassembled WGS sequence"/>
</dbReference>
<dbReference type="AlphaFoldDB" id="A0A4U3ML75"/>
<name>A0A4U3ML75_9ACTN</name>
<organism evidence="2 3">
    <name type="scientific">Herbidospora galbida</name>
    <dbReference type="NCBI Taxonomy" id="2575442"/>
    <lineage>
        <taxon>Bacteria</taxon>
        <taxon>Bacillati</taxon>
        <taxon>Actinomycetota</taxon>
        <taxon>Actinomycetes</taxon>
        <taxon>Streptosporangiales</taxon>
        <taxon>Streptosporangiaceae</taxon>
        <taxon>Herbidospora</taxon>
    </lineage>
</organism>
<keyword evidence="3" id="KW-1185">Reference proteome</keyword>
<evidence type="ECO:0000313" key="2">
    <source>
        <dbReference type="EMBL" id="TKK89372.1"/>
    </source>
</evidence>
<protein>
    <recommendedName>
        <fullName evidence="4">Secreted protein</fullName>
    </recommendedName>
</protein>
<dbReference type="RefSeq" id="WP_137246875.1">
    <property type="nucleotide sequence ID" value="NZ_SZQA01000007.1"/>
</dbReference>
<evidence type="ECO:0000313" key="3">
    <source>
        <dbReference type="Proteomes" id="UP000308705"/>
    </source>
</evidence>
<dbReference type="EMBL" id="SZQA01000007">
    <property type="protein sequence ID" value="TKK89372.1"/>
    <property type="molecule type" value="Genomic_DNA"/>
</dbReference>
<gene>
    <name evidence="2" type="ORF">FDA94_10635</name>
</gene>
<keyword evidence="1" id="KW-0732">Signal</keyword>
<accession>A0A4U3ML75</accession>
<reference evidence="2 3" key="1">
    <citation type="submission" date="2019-04" db="EMBL/GenBank/DDBJ databases">
        <title>Herbidospora sp. NEAU-GS14.nov., a novel actinomycete isolated from soil.</title>
        <authorList>
            <person name="Han L."/>
        </authorList>
    </citation>
    <scope>NUCLEOTIDE SEQUENCE [LARGE SCALE GENOMIC DNA]</scope>
    <source>
        <strain evidence="2 3">NEAU-GS14</strain>
    </source>
</reference>
<feature type="chain" id="PRO_5020965665" description="Secreted protein" evidence="1">
    <location>
        <begin position="28"/>
        <end position="150"/>
    </location>
</feature>
<proteinExistence type="predicted"/>
<evidence type="ECO:0000256" key="1">
    <source>
        <dbReference type="SAM" id="SignalP"/>
    </source>
</evidence>
<feature type="signal peptide" evidence="1">
    <location>
        <begin position="1"/>
        <end position="27"/>
    </location>
</feature>
<sequence length="150" mass="16640">MFRKLVATTAALSAGAALVAAPASARADVFDPNPTVAGNGNYVPPPRKAEGGRGVYAPSYLPSCPLHRVCLAVLDYQDPTVNKWKIYDLYQCGDYSFYGWRGRGWIRNNQSGDAVAIRLNSTWGLIQPTHPVDDRWLDVNWEPAYHFRPC</sequence>
<dbReference type="OrthoDB" id="3541237at2"/>
<evidence type="ECO:0008006" key="4">
    <source>
        <dbReference type="Google" id="ProtNLM"/>
    </source>
</evidence>
<comment type="caution">
    <text evidence="2">The sequence shown here is derived from an EMBL/GenBank/DDBJ whole genome shotgun (WGS) entry which is preliminary data.</text>
</comment>